<dbReference type="PROSITE" id="PS00411">
    <property type="entry name" value="KINESIN_MOTOR_1"/>
    <property type="match status" value="1"/>
</dbReference>
<keyword evidence="3 10" id="KW-0493">Microtubule</keyword>
<feature type="binding site" evidence="9">
    <location>
        <begin position="90"/>
        <end position="97"/>
    </location>
    <ligand>
        <name>ATP</name>
        <dbReference type="ChEBI" id="CHEBI:30616"/>
    </ligand>
</feature>
<evidence type="ECO:0000256" key="9">
    <source>
        <dbReference type="PROSITE-ProRule" id="PRU00283"/>
    </source>
</evidence>
<evidence type="ECO:0000256" key="2">
    <source>
        <dbReference type="ARBA" id="ARBA00022490"/>
    </source>
</evidence>
<dbReference type="PANTHER" id="PTHR47969:SF29">
    <property type="entry name" value="KINESIN-LIKE PROTEIN"/>
    <property type="match status" value="1"/>
</dbReference>
<dbReference type="GO" id="GO:0005524">
    <property type="term" value="F:ATP binding"/>
    <property type="evidence" value="ECO:0007669"/>
    <property type="project" value="UniProtKB-UniRule"/>
</dbReference>
<dbReference type="GO" id="GO:0008017">
    <property type="term" value="F:microtubule binding"/>
    <property type="evidence" value="ECO:0007669"/>
    <property type="project" value="InterPro"/>
</dbReference>
<keyword evidence="2" id="KW-0963">Cytoplasm</keyword>
<dbReference type="GO" id="GO:0016787">
    <property type="term" value="F:hydrolase activity"/>
    <property type="evidence" value="ECO:0007669"/>
    <property type="project" value="UniProtKB-KW"/>
</dbReference>
<reference evidence="12" key="1">
    <citation type="submission" date="2021-02" db="EMBL/GenBank/DDBJ databases">
        <title>First Annotated Genome of the Yellow-green Alga Tribonema minus.</title>
        <authorList>
            <person name="Mahan K.M."/>
        </authorList>
    </citation>
    <scope>NUCLEOTIDE SEQUENCE</scope>
    <source>
        <strain evidence="12">UTEX B ZZ1240</strain>
    </source>
</reference>
<dbReference type="InterPro" id="IPR036961">
    <property type="entry name" value="Kinesin_motor_dom_sf"/>
</dbReference>
<dbReference type="SUPFAM" id="SSF52540">
    <property type="entry name" value="P-loop containing nucleoside triphosphate hydrolases"/>
    <property type="match status" value="1"/>
</dbReference>
<evidence type="ECO:0000256" key="10">
    <source>
        <dbReference type="RuleBase" id="RU000394"/>
    </source>
</evidence>
<organism evidence="12 13">
    <name type="scientific">Tribonema minus</name>
    <dbReference type="NCBI Taxonomy" id="303371"/>
    <lineage>
        <taxon>Eukaryota</taxon>
        <taxon>Sar</taxon>
        <taxon>Stramenopiles</taxon>
        <taxon>Ochrophyta</taxon>
        <taxon>PX clade</taxon>
        <taxon>Xanthophyceae</taxon>
        <taxon>Tribonematales</taxon>
        <taxon>Tribonemataceae</taxon>
        <taxon>Tribonema</taxon>
    </lineage>
</organism>
<dbReference type="SMART" id="SM00129">
    <property type="entry name" value="KISc"/>
    <property type="match status" value="1"/>
</dbReference>
<evidence type="ECO:0000256" key="5">
    <source>
        <dbReference type="ARBA" id="ARBA00022840"/>
    </source>
</evidence>
<keyword evidence="6 9" id="KW-0505">Motor protein</keyword>
<proteinExistence type="inferred from homology"/>
<evidence type="ECO:0000256" key="3">
    <source>
        <dbReference type="ARBA" id="ARBA00022701"/>
    </source>
</evidence>
<keyword evidence="5 9" id="KW-0067">ATP-binding</keyword>
<comment type="caution">
    <text evidence="12">The sequence shown here is derived from an EMBL/GenBank/DDBJ whole genome shotgun (WGS) entry which is preliminary data.</text>
</comment>
<dbReference type="GO" id="GO:0007018">
    <property type="term" value="P:microtubule-based movement"/>
    <property type="evidence" value="ECO:0007669"/>
    <property type="project" value="InterPro"/>
</dbReference>
<evidence type="ECO:0000256" key="8">
    <source>
        <dbReference type="ARBA" id="ARBA00034704"/>
    </source>
</evidence>
<dbReference type="InterPro" id="IPR001752">
    <property type="entry name" value="Kinesin_motor_dom"/>
</dbReference>
<accession>A0A835YLR0</accession>
<comment type="similarity">
    <text evidence="8">Belongs to the TRAFAC class myosin-kinesin ATPase superfamily. Kinesin family. KIN-5/BimC subfamily.</text>
</comment>
<dbReference type="GO" id="GO:0003777">
    <property type="term" value="F:microtubule motor activity"/>
    <property type="evidence" value="ECO:0007669"/>
    <property type="project" value="InterPro"/>
</dbReference>
<dbReference type="PROSITE" id="PS50067">
    <property type="entry name" value="KINESIN_MOTOR_2"/>
    <property type="match status" value="1"/>
</dbReference>
<comment type="subcellular location">
    <subcellularLocation>
        <location evidence="1">Cytoplasm</location>
        <location evidence="1">Cytoskeleton</location>
    </subcellularLocation>
</comment>
<dbReference type="AlphaFoldDB" id="A0A835YLR0"/>
<dbReference type="InterPro" id="IPR027640">
    <property type="entry name" value="Kinesin-like_fam"/>
</dbReference>
<dbReference type="FunFam" id="3.40.850.10:FF:000019">
    <property type="entry name" value="Kinesin-like protein KIN-5D"/>
    <property type="match status" value="1"/>
</dbReference>
<evidence type="ECO:0000313" key="13">
    <source>
        <dbReference type="Proteomes" id="UP000664859"/>
    </source>
</evidence>
<dbReference type="GO" id="GO:0007052">
    <property type="term" value="P:mitotic spindle organization"/>
    <property type="evidence" value="ECO:0007669"/>
    <property type="project" value="TreeGrafter"/>
</dbReference>
<dbReference type="OrthoDB" id="3176171at2759"/>
<gene>
    <name evidence="12" type="ORF">JKP88DRAFT_270682</name>
</gene>
<dbReference type="EMBL" id="JAFCMP010000523">
    <property type="protein sequence ID" value="KAG5177677.1"/>
    <property type="molecule type" value="Genomic_DNA"/>
</dbReference>
<evidence type="ECO:0000256" key="6">
    <source>
        <dbReference type="ARBA" id="ARBA00023175"/>
    </source>
</evidence>
<dbReference type="PRINTS" id="PR00380">
    <property type="entry name" value="KINESINHEAVY"/>
</dbReference>
<evidence type="ECO:0000313" key="12">
    <source>
        <dbReference type="EMBL" id="KAG5177677.1"/>
    </source>
</evidence>
<evidence type="ECO:0000259" key="11">
    <source>
        <dbReference type="PROSITE" id="PS50067"/>
    </source>
</evidence>
<keyword evidence="12" id="KW-0378">Hydrolase</keyword>
<keyword evidence="7" id="KW-0206">Cytoskeleton</keyword>
<dbReference type="InterPro" id="IPR027417">
    <property type="entry name" value="P-loop_NTPase"/>
</dbReference>
<dbReference type="CDD" id="cd00106">
    <property type="entry name" value="KISc"/>
    <property type="match status" value="1"/>
</dbReference>
<dbReference type="InterPro" id="IPR019821">
    <property type="entry name" value="Kinesin_motor_CS"/>
</dbReference>
<evidence type="ECO:0000256" key="1">
    <source>
        <dbReference type="ARBA" id="ARBA00004245"/>
    </source>
</evidence>
<keyword evidence="13" id="KW-1185">Reference proteome</keyword>
<keyword evidence="4 9" id="KW-0547">Nucleotide-binding</keyword>
<protein>
    <recommendedName>
        <fullName evidence="10">Kinesin-like protein</fullName>
    </recommendedName>
</protein>
<sequence length="364" mass="39441">MSNPVENIRVAIRCRGFNEKERKAGDKCIFSVENEGVCLVNPENPTDVHRFGFDHVFGPEAQQHELWDQVGKPALDKAFAGFNTTIFAYGQTGSGKTFSMQGVQGGADGELAGIIPRMNEALFARVGAETAANPDIHFLVTCSYFEIYNEVVYDLLDPDNRKNKGAGLEIREHTVLGIYVKGLQEMVVDTPKKLQALIDQGMASRTVGSTAMNDTSSRSHSVLSVKLHQRDASDAARSTFAKLNLVDLAGSERQKSTGAAGARLREGANINKSLSALGNVINALVEVAKGRKVFVPYRNSKLTRVLQESLGGNSLTAMLAAVSPAACNFAETLSTLQYASRAKAIQLRAVKNEEASQVCMHMMK</sequence>
<dbReference type="GO" id="GO:0005875">
    <property type="term" value="C:microtubule associated complex"/>
    <property type="evidence" value="ECO:0007669"/>
    <property type="project" value="TreeGrafter"/>
</dbReference>
<evidence type="ECO:0000256" key="4">
    <source>
        <dbReference type="ARBA" id="ARBA00022741"/>
    </source>
</evidence>
<name>A0A835YLR0_9STRA</name>
<dbReference type="PANTHER" id="PTHR47969">
    <property type="entry name" value="CHROMOSOME-ASSOCIATED KINESIN KIF4A-RELATED"/>
    <property type="match status" value="1"/>
</dbReference>
<dbReference type="Gene3D" id="3.40.850.10">
    <property type="entry name" value="Kinesin motor domain"/>
    <property type="match status" value="1"/>
</dbReference>
<evidence type="ECO:0000256" key="7">
    <source>
        <dbReference type="ARBA" id="ARBA00023212"/>
    </source>
</evidence>
<dbReference type="GO" id="GO:0051231">
    <property type="term" value="P:spindle elongation"/>
    <property type="evidence" value="ECO:0007669"/>
    <property type="project" value="TreeGrafter"/>
</dbReference>
<dbReference type="Pfam" id="PF00225">
    <property type="entry name" value="Kinesin"/>
    <property type="match status" value="1"/>
</dbReference>
<dbReference type="GO" id="GO:0005874">
    <property type="term" value="C:microtubule"/>
    <property type="evidence" value="ECO:0007669"/>
    <property type="project" value="UniProtKB-KW"/>
</dbReference>
<dbReference type="Proteomes" id="UP000664859">
    <property type="component" value="Unassembled WGS sequence"/>
</dbReference>
<feature type="domain" description="Kinesin motor" evidence="11">
    <location>
        <begin position="7"/>
        <end position="345"/>
    </location>
</feature>